<comment type="caution">
    <text evidence="2">The sequence shown here is derived from an EMBL/GenBank/DDBJ whole genome shotgun (WGS) entry which is preliminary data.</text>
</comment>
<dbReference type="VEuPathDB" id="TriTrypDB:LpyrH10_16_0010"/>
<dbReference type="GeneID" id="26907105"/>
<proteinExistence type="predicted"/>
<dbReference type="AlphaFoldDB" id="A0A0M9FWB5"/>
<protein>
    <submittedName>
        <fullName evidence="2">Uncharacterized protein</fullName>
    </submittedName>
</protein>
<accession>A0A0M9FWB5</accession>
<reference evidence="2 3" key="1">
    <citation type="submission" date="2015-07" db="EMBL/GenBank/DDBJ databases">
        <title>High-quality genome of monoxenous trypanosomatid Leptomonas pyrrhocoris.</title>
        <authorList>
            <person name="Flegontov P."/>
            <person name="Butenko A."/>
            <person name="Firsov S."/>
            <person name="Vlcek C."/>
            <person name="Logacheva M.D."/>
            <person name="Field M."/>
            <person name="Filatov D."/>
            <person name="Flegontova O."/>
            <person name="Gerasimov E."/>
            <person name="Jackson A.P."/>
            <person name="Kelly S."/>
            <person name="Opperdoes F."/>
            <person name="O'Reilly A."/>
            <person name="Votypka J."/>
            <person name="Yurchenko V."/>
            <person name="Lukes J."/>
        </authorList>
    </citation>
    <scope>NUCLEOTIDE SEQUENCE [LARGE SCALE GENOMIC DNA]</scope>
    <source>
        <strain evidence="2">H10</strain>
    </source>
</reference>
<organism evidence="2 3">
    <name type="scientific">Leptomonas pyrrhocoris</name>
    <name type="common">Firebug parasite</name>
    <dbReference type="NCBI Taxonomy" id="157538"/>
    <lineage>
        <taxon>Eukaryota</taxon>
        <taxon>Discoba</taxon>
        <taxon>Euglenozoa</taxon>
        <taxon>Kinetoplastea</taxon>
        <taxon>Metakinetoplastina</taxon>
        <taxon>Trypanosomatida</taxon>
        <taxon>Trypanosomatidae</taxon>
        <taxon>Leishmaniinae</taxon>
        <taxon>Leptomonas</taxon>
    </lineage>
</organism>
<evidence type="ECO:0000256" key="1">
    <source>
        <dbReference type="SAM" id="MobiDB-lite"/>
    </source>
</evidence>
<gene>
    <name evidence="2" type="ORF">ABB37_06819</name>
</gene>
<feature type="region of interest" description="Disordered" evidence="1">
    <location>
        <begin position="1"/>
        <end position="38"/>
    </location>
</feature>
<evidence type="ECO:0000313" key="3">
    <source>
        <dbReference type="Proteomes" id="UP000037923"/>
    </source>
</evidence>
<dbReference type="EMBL" id="LGTL01000016">
    <property type="protein sequence ID" value="KPA77410.1"/>
    <property type="molecule type" value="Genomic_DNA"/>
</dbReference>
<evidence type="ECO:0000313" key="2">
    <source>
        <dbReference type="EMBL" id="KPA77410.1"/>
    </source>
</evidence>
<name>A0A0M9FWB5_LEPPY</name>
<sequence>MSHLEDQAITGKSDSKTGDSPLTMMENRLNEEISRRENAENDAAVLREKVNELSIKLAAFSSSQEKEEVATAKADGAVLATWNSQGSSQVAILQAENQKLRHYVRRQNALIDVLSRQKVLLEASTALTISSKDFVKDLELEKV</sequence>
<dbReference type="RefSeq" id="XP_015655849.1">
    <property type="nucleotide sequence ID" value="XM_015805236.1"/>
</dbReference>
<dbReference type="Proteomes" id="UP000037923">
    <property type="component" value="Unassembled WGS sequence"/>
</dbReference>
<dbReference type="OrthoDB" id="269872at2759"/>
<feature type="compositionally biased region" description="Basic and acidic residues" evidence="1">
    <location>
        <begin position="28"/>
        <end position="38"/>
    </location>
</feature>
<keyword evidence="3" id="KW-1185">Reference proteome</keyword>